<dbReference type="EMBL" id="BGZK01000949">
    <property type="protein sequence ID" value="GBP66160.1"/>
    <property type="molecule type" value="Genomic_DNA"/>
</dbReference>
<evidence type="ECO:0000313" key="1">
    <source>
        <dbReference type="EMBL" id="GBP66160.1"/>
    </source>
</evidence>
<comment type="caution">
    <text evidence="1">The sequence shown here is derived from an EMBL/GenBank/DDBJ whole genome shotgun (WGS) entry which is preliminary data.</text>
</comment>
<name>A0A4C1XSM2_EUMVA</name>
<evidence type="ECO:0000313" key="2">
    <source>
        <dbReference type="Proteomes" id="UP000299102"/>
    </source>
</evidence>
<gene>
    <name evidence="1" type="ORF">EVAR_83942_1</name>
</gene>
<proteinExistence type="predicted"/>
<dbReference type="Proteomes" id="UP000299102">
    <property type="component" value="Unassembled WGS sequence"/>
</dbReference>
<evidence type="ECO:0008006" key="3">
    <source>
        <dbReference type="Google" id="ProtNLM"/>
    </source>
</evidence>
<protein>
    <recommendedName>
        <fullName evidence="3">Mos1 transposase HTH domain-containing protein</fullName>
    </recommendedName>
</protein>
<reference evidence="1 2" key="1">
    <citation type="journal article" date="2019" name="Commun. Biol.">
        <title>The bagworm genome reveals a unique fibroin gene that provides high tensile strength.</title>
        <authorList>
            <person name="Kono N."/>
            <person name="Nakamura H."/>
            <person name="Ohtoshi R."/>
            <person name="Tomita M."/>
            <person name="Numata K."/>
            <person name="Arakawa K."/>
        </authorList>
    </citation>
    <scope>NUCLEOTIDE SEQUENCE [LARGE SCALE GENOMIC DNA]</scope>
</reference>
<organism evidence="1 2">
    <name type="scientific">Eumeta variegata</name>
    <name type="common">Bagworm moth</name>
    <name type="synonym">Eumeta japonica</name>
    <dbReference type="NCBI Taxonomy" id="151549"/>
    <lineage>
        <taxon>Eukaryota</taxon>
        <taxon>Metazoa</taxon>
        <taxon>Ecdysozoa</taxon>
        <taxon>Arthropoda</taxon>
        <taxon>Hexapoda</taxon>
        <taxon>Insecta</taxon>
        <taxon>Pterygota</taxon>
        <taxon>Neoptera</taxon>
        <taxon>Endopterygota</taxon>
        <taxon>Lepidoptera</taxon>
        <taxon>Glossata</taxon>
        <taxon>Ditrysia</taxon>
        <taxon>Tineoidea</taxon>
        <taxon>Psychidae</taxon>
        <taxon>Oiketicinae</taxon>
        <taxon>Eumeta</taxon>
    </lineage>
</organism>
<dbReference type="OrthoDB" id="10017160at2759"/>
<keyword evidence="2" id="KW-1185">Reference proteome</keyword>
<accession>A0A4C1XSM2</accession>
<dbReference type="AlphaFoldDB" id="A0A4C1XSM2"/>
<sequence>MRYPPLDRWTQVVGDGGGAGHRNSLPGRKAATEAATHVYCIACLQNGFGIEAPHLDTVRRWYAEFVRGRVSIHDEIREGRPSAAITEENVATDLRKSWGKTNEKSHPIASRQRFAAVRE</sequence>